<name>A0A4Y8D3L6_9HELO</name>
<evidence type="ECO:0000313" key="2">
    <source>
        <dbReference type="Proteomes" id="UP000297299"/>
    </source>
</evidence>
<organism evidence="1 2">
    <name type="scientific">Botryotinia calthae</name>
    <dbReference type="NCBI Taxonomy" id="38488"/>
    <lineage>
        <taxon>Eukaryota</taxon>
        <taxon>Fungi</taxon>
        <taxon>Dikarya</taxon>
        <taxon>Ascomycota</taxon>
        <taxon>Pezizomycotina</taxon>
        <taxon>Leotiomycetes</taxon>
        <taxon>Helotiales</taxon>
        <taxon>Sclerotiniaceae</taxon>
        <taxon>Botryotinia</taxon>
    </lineage>
</organism>
<comment type="caution">
    <text evidence="1">The sequence shown here is derived from an EMBL/GenBank/DDBJ whole genome shotgun (WGS) entry which is preliminary data.</text>
</comment>
<reference evidence="1 2" key="1">
    <citation type="submission" date="2017-11" db="EMBL/GenBank/DDBJ databases">
        <title>Comparative genomics of Botrytis spp.</title>
        <authorList>
            <person name="Valero-Jimenez C.A."/>
            <person name="Tapia P."/>
            <person name="Veloso J."/>
            <person name="Silva-Moreno E."/>
            <person name="Staats M."/>
            <person name="Valdes J.H."/>
            <person name="Van Kan J.A.L."/>
        </authorList>
    </citation>
    <scope>NUCLEOTIDE SEQUENCE [LARGE SCALE GENOMIC DNA]</scope>
    <source>
        <strain evidence="1 2">MUCL2830</strain>
    </source>
</reference>
<dbReference type="AlphaFoldDB" id="A0A4Y8D3L6"/>
<proteinExistence type="predicted"/>
<accession>A0A4Y8D3L6</accession>
<evidence type="ECO:0000313" key="1">
    <source>
        <dbReference type="EMBL" id="TEY61618.1"/>
    </source>
</evidence>
<sequence length="131" mass="14876">MERSILRQRLDQISIIHLTCKLTLYEEPYYAPYDIDTWRRACSVLVSFGGLQELTIRLLGGLGDWTEPCEELTGPLIKIEVAERFDLLPCSEEGCEKFVGGRRFPSRVLPQPCLPLPSPELVNGEKPNMVL</sequence>
<gene>
    <name evidence="1" type="ORF">BOTCAL_0166g00230</name>
</gene>
<dbReference type="Proteomes" id="UP000297299">
    <property type="component" value="Unassembled WGS sequence"/>
</dbReference>
<dbReference type="EMBL" id="PHWZ01000166">
    <property type="protein sequence ID" value="TEY61618.1"/>
    <property type="molecule type" value="Genomic_DNA"/>
</dbReference>
<dbReference type="OrthoDB" id="4757095at2759"/>
<keyword evidence="2" id="KW-1185">Reference proteome</keyword>
<protein>
    <submittedName>
        <fullName evidence="1">Uncharacterized protein</fullName>
    </submittedName>
</protein>